<gene>
    <name evidence="4" type="ORF">EV195_102247</name>
</gene>
<dbReference type="InterPro" id="IPR013538">
    <property type="entry name" value="ASHA1/2-like_C"/>
</dbReference>
<dbReference type="EMBL" id="SLXM01000002">
    <property type="protein sequence ID" value="TCP26905.1"/>
    <property type="molecule type" value="Genomic_DNA"/>
</dbReference>
<keyword evidence="5" id="KW-1185">Reference proteome</keyword>
<dbReference type="InterPro" id="IPR023393">
    <property type="entry name" value="START-like_dom_sf"/>
</dbReference>
<evidence type="ECO:0000313" key="4">
    <source>
        <dbReference type="EMBL" id="TCP26905.1"/>
    </source>
</evidence>
<comment type="similarity">
    <text evidence="1">Belongs to the AHA1 family.</text>
</comment>
<accession>A0A4R2NZX4</accession>
<dbReference type="OrthoDB" id="6193565at2"/>
<dbReference type="AlphaFoldDB" id="A0A4R2NZX4"/>
<keyword evidence="2" id="KW-0812">Transmembrane</keyword>
<sequence>MKIIKIILGVIISFAVIFLSTGLIFKETAYTTQVEVQKPLEEVFALFNDSSKITNWIPELQSIEPIDVKPEKTGSTYKMVVENKNGEKITLQEKVMAYVPNEKVTLFFNAETMLKTDDYTFSFDNGITTITNNSVCRGNSYLVSCVFPYFKSVFKEQDQGYLNNFKSYIEKN</sequence>
<dbReference type="RefSeq" id="WP_132793758.1">
    <property type="nucleotide sequence ID" value="NZ_SLXM01000002.1"/>
</dbReference>
<protein>
    <submittedName>
        <fullName evidence="4">Polyketide cyclase/dehydrase/lipid transport protein</fullName>
    </submittedName>
</protein>
<keyword evidence="2" id="KW-1133">Transmembrane helix</keyword>
<dbReference type="Pfam" id="PF08327">
    <property type="entry name" value="AHSA1"/>
    <property type="match status" value="1"/>
</dbReference>
<dbReference type="SUPFAM" id="SSF55961">
    <property type="entry name" value="Bet v1-like"/>
    <property type="match status" value="1"/>
</dbReference>
<evidence type="ECO:0000313" key="5">
    <source>
        <dbReference type="Proteomes" id="UP000294564"/>
    </source>
</evidence>
<dbReference type="Gene3D" id="3.30.530.20">
    <property type="match status" value="1"/>
</dbReference>
<evidence type="ECO:0000256" key="1">
    <source>
        <dbReference type="ARBA" id="ARBA00006817"/>
    </source>
</evidence>
<proteinExistence type="inferred from homology"/>
<keyword evidence="2" id="KW-0472">Membrane</keyword>
<dbReference type="CDD" id="cd07812">
    <property type="entry name" value="SRPBCC"/>
    <property type="match status" value="1"/>
</dbReference>
<evidence type="ECO:0000259" key="3">
    <source>
        <dbReference type="Pfam" id="PF08327"/>
    </source>
</evidence>
<reference evidence="4 5" key="1">
    <citation type="submission" date="2019-03" db="EMBL/GenBank/DDBJ databases">
        <title>Genomic Encyclopedia of Type Strains, Phase IV (KMG-IV): sequencing the most valuable type-strain genomes for metagenomic binning, comparative biology and taxonomic classification.</title>
        <authorList>
            <person name="Goeker M."/>
        </authorList>
    </citation>
    <scope>NUCLEOTIDE SEQUENCE [LARGE SCALE GENOMIC DNA]</scope>
    <source>
        <strain evidence="4 5">DSM 14836</strain>
    </source>
</reference>
<dbReference type="Proteomes" id="UP000294564">
    <property type="component" value="Unassembled WGS sequence"/>
</dbReference>
<feature type="transmembrane region" description="Helical" evidence="2">
    <location>
        <begin position="6"/>
        <end position="25"/>
    </location>
</feature>
<evidence type="ECO:0000256" key="2">
    <source>
        <dbReference type="SAM" id="Phobius"/>
    </source>
</evidence>
<organism evidence="4 5">
    <name type="scientific">Tenacibaculum skagerrakense</name>
    <dbReference type="NCBI Taxonomy" id="186571"/>
    <lineage>
        <taxon>Bacteria</taxon>
        <taxon>Pseudomonadati</taxon>
        <taxon>Bacteroidota</taxon>
        <taxon>Flavobacteriia</taxon>
        <taxon>Flavobacteriales</taxon>
        <taxon>Flavobacteriaceae</taxon>
        <taxon>Tenacibaculum</taxon>
    </lineage>
</organism>
<name>A0A4R2NZX4_9FLAO</name>
<comment type="caution">
    <text evidence="4">The sequence shown here is derived from an EMBL/GenBank/DDBJ whole genome shotgun (WGS) entry which is preliminary data.</text>
</comment>
<feature type="domain" description="Activator of Hsp90 ATPase homologue 1/2-like C-terminal" evidence="3">
    <location>
        <begin position="39"/>
        <end position="109"/>
    </location>
</feature>